<evidence type="ECO:0000313" key="3">
    <source>
        <dbReference type="Proteomes" id="UP001446871"/>
    </source>
</evidence>
<keyword evidence="3" id="KW-1185">Reference proteome</keyword>
<feature type="compositionally biased region" description="Basic and acidic residues" evidence="1">
    <location>
        <begin position="70"/>
        <end position="80"/>
    </location>
</feature>
<dbReference type="Proteomes" id="UP001446871">
    <property type="component" value="Unassembled WGS sequence"/>
</dbReference>
<feature type="compositionally biased region" description="Basic and acidic residues" evidence="1">
    <location>
        <begin position="111"/>
        <end position="120"/>
    </location>
</feature>
<gene>
    <name evidence="2" type="ORF">PG996_005507</name>
</gene>
<feature type="region of interest" description="Disordered" evidence="1">
    <location>
        <begin position="63"/>
        <end position="128"/>
    </location>
</feature>
<dbReference type="EMBL" id="JAQQWM010000003">
    <property type="protein sequence ID" value="KAK8072159.1"/>
    <property type="molecule type" value="Genomic_DNA"/>
</dbReference>
<evidence type="ECO:0000313" key="2">
    <source>
        <dbReference type="EMBL" id="KAK8072159.1"/>
    </source>
</evidence>
<evidence type="ECO:0000256" key="1">
    <source>
        <dbReference type="SAM" id="MobiDB-lite"/>
    </source>
</evidence>
<accession>A0ABR1VLN1</accession>
<proteinExistence type="predicted"/>
<sequence>MYSSDHGNNTLPDASTWSSHNFMVASQHDYASPSYGYGQGEALMEGTGHLLNLLYKHTQARFQLGTAPRSDTEFGRPERPRKSKEKKTRQKDRNSSDDLAQDVGDEPWNGLRDDQDDRNVRLNQTVSDPTLTNLLDSRNLNGVMKQR</sequence>
<organism evidence="2 3">
    <name type="scientific">Apiospora saccharicola</name>
    <dbReference type="NCBI Taxonomy" id="335842"/>
    <lineage>
        <taxon>Eukaryota</taxon>
        <taxon>Fungi</taxon>
        <taxon>Dikarya</taxon>
        <taxon>Ascomycota</taxon>
        <taxon>Pezizomycotina</taxon>
        <taxon>Sordariomycetes</taxon>
        <taxon>Xylariomycetidae</taxon>
        <taxon>Amphisphaeriales</taxon>
        <taxon>Apiosporaceae</taxon>
        <taxon>Apiospora</taxon>
    </lineage>
</organism>
<protein>
    <submittedName>
        <fullName evidence="2">Uncharacterized protein</fullName>
    </submittedName>
</protein>
<comment type="caution">
    <text evidence="2">The sequence shown here is derived from an EMBL/GenBank/DDBJ whole genome shotgun (WGS) entry which is preliminary data.</text>
</comment>
<name>A0ABR1VLN1_9PEZI</name>
<reference evidence="2 3" key="1">
    <citation type="submission" date="2023-01" db="EMBL/GenBank/DDBJ databases">
        <title>Analysis of 21 Apiospora genomes using comparative genomics revels a genus with tremendous synthesis potential of carbohydrate active enzymes and secondary metabolites.</title>
        <authorList>
            <person name="Sorensen T."/>
        </authorList>
    </citation>
    <scope>NUCLEOTIDE SEQUENCE [LARGE SCALE GENOMIC DNA]</scope>
    <source>
        <strain evidence="2 3">CBS 83171</strain>
    </source>
</reference>
<feature type="compositionally biased region" description="Basic residues" evidence="1">
    <location>
        <begin position="81"/>
        <end position="90"/>
    </location>
</feature>